<feature type="domain" description="AB hydrolase-1" evidence="1">
    <location>
        <begin position="16"/>
        <end position="232"/>
    </location>
</feature>
<dbReference type="EMBL" id="JFBM01000011">
    <property type="protein sequence ID" value="KFU80478.1"/>
    <property type="molecule type" value="Genomic_DNA"/>
</dbReference>
<dbReference type="PRINTS" id="PR00111">
    <property type="entry name" value="ABHYDROLASE"/>
</dbReference>
<dbReference type="Proteomes" id="UP000256220">
    <property type="component" value="Unassembled WGS sequence"/>
</dbReference>
<dbReference type="AlphaFoldDB" id="A0A2P2FUQ5"/>
<gene>
    <name evidence="2" type="ORF">BB31_14955</name>
</gene>
<dbReference type="InterPro" id="IPR029058">
    <property type="entry name" value="AB_hydrolase_fold"/>
</dbReference>
<proteinExistence type="predicted"/>
<dbReference type="RefSeq" id="WP_034310997.1">
    <property type="nucleotide sequence ID" value="NZ_JFBM01000011.1"/>
</dbReference>
<evidence type="ECO:0000313" key="3">
    <source>
        <dbReference type="Proteomes" id="UP000256220"/>
    </source>
</evidence>
<evidence type="ECO:0000259" key="1">
    <source>
        <dbReference type="Pfam" id="PF12697"/>
    </source>
</evidence>
<dbReference type="PANTHER" id="PTHR43689">
    <property type="entry name" value="HYDROLASE"/>
    <property type="match status" value="1"/>
</dbReference>
<name>A0A2P2FUQ5_AMYLU</name>
<sequence length="243" mass="25126">MDTLKMRTAGTEGPAVLLLHGLGATGAVWEGLMAQPGYRWLAPDLPGHGGSPRLPHYSFGGLAAAVADALPERGPVLVVGHSLGGVVGLALASGWFGVKVAGLLAVGVKVEWSEADLARAAAMAAKPPRVFPSREDAERGFLKIAGLVGIADADPDGVVETEGGWRLALDPRAFAVGAPDMRGLLGAARCPVVLAAGEHDSMSRPEQLRALSSFTVEFPGLGHNAHVEDPSALLPFPRQFVGR</sequence>
<dbReference type="SUPFAM" id="SSF53474">
    <property type="entry name" value="alpha/beta-Hydrolases"/>
    <property type="match status" value="1"/>
</dbReference>
<dbReference type="GO" id="GO:0016787">
    <property type="term" value="F:hydrolase activity"/>
    <property type="evidence" value="ECO:0007669"/>
    <property type="project" value="UniProtKB-KW"/>
</dbReference>
<dbReference type="InterPro" id="IPR000073">
    <property type="entry name" value="AB_hydrolase_1"/>
</dbReference>
<dbReference type="Gene3D" id="3.40.50.1820">
    <property type="entry name" value="alpha/beta hydrolase"/>
    <property type="match status" value="1"/>
</dbReference>
<organism evidence="2 3">
    <name type="scientific">Amycolatopsis lurida NRRL 2430</name>
    <dbReference type="NCBI Taxonomy" id="1460371"/>
    <lineage>
        <taxon>Bacteria</taxon>
        <taxon>Bacillati</taxon>
        <taxon>Actinomycetota</taxon>
        <taxon>Actinomycetes</taxon>
        <taxon>Pseudonocardiales</taxon>
        <taxon>Pseudonocardiaceae</taxon>
        <taxon>Amycolatopsis</taxon>
    </lineage>
</organism>
<dbReference type="PANTHER" id="PTHR43689:SF8">
    <property type="entry name" value="ALPHA_BETA-HYDROLASES SUPERFAMILY PROTEIN"/>
    <property type="match status" value="1"/>
</dbReference>
<comment type="caution">
    <text evidence="2">The sequence shown here is derived from an EMBL/GenBank/DDBJ whole genome shotgun (WGS) entry which is preliminary data.</text>
</comment>
<keyword evidence="2" id="KW-0378">Hydrolase</keyword>
<evidence type="ECO:0000313" key="2">
    <source>
        <dbReference type="EMBL" id="KFU80478.1"/>
    </source>
</evidence>
<keyword evidence="3" id="KW-1185">Reference proteome</keyword>
<accession>A0A2P2FUQ5</accession>
<dbReference type="Pfam" id="PF12697">
    <property type="entry name" value="Abhydrolase_6"/>
    <property type="match status" value="1"/>
</dbReference>
<reference evidence="2 3" key="1">
    <citation type="journal article" date="2014" name="Genome Announc.">
        <title>Draft Genome Sequence of Amycolatopsis lurida NRRL 2430, Producer of the Glycopeptide Family Antibiotic Ristocetin.</title>
        <authorList>
            <person name="Kwun M.J."/>
            <person name="Hong H.J."/>
        </authorList>
    </citation>
    <scope>NUCLEOTIDE SEQUENCE [LARGE SCALE GENOMIC DNA]</scope>
    <source>
        <strain evidence="2 3">NRRL 2430</strain>
    </source>
</reference>
<protein>
    <submittedName>
        <fullName evidence="2">Alpha/beta hydrolase</fullName>
    </submittedName>
</protein>